<dbReference type="InterPro" id="IPR004045">
    <property type="entry name" value="Glutathione_S-Trfase_N"/>
</dbReference>
<accession>N6WPZ0</accession>
<dbReference type="PANTHER" id="PTHR44051">
    <property type="entry name" value="GLUTATHIONE S-TRANSFERASE-RELATED"/>
    <property type="match status" value="1"/>
</dbReference>
<keyword evidence="8" id="KW-1185">Reference proteome</keyword>
<dbReference type="FunFam" id="3.40.30.10:FF:000156">
    <property type="entry name" value="Glutathione S-transferase 1"/>
    <property type="match status" value="1"/>
</dbReference>
<dbReference type="InterPro" id="IPR010987">
    <property type="entry name" value="Glutathione-S-Trfase_C-like"/>
</dbReference>
<comment type="catalytic activity">
    <reaction evidence="3">
        <text>RX + glutathione = an S-substituted glutathione + a halide anion + H(+)</text>
        <dbReference type="Rhea" id="RHEA:16437"/>
        <dbReference type="ChEBI" id="CHEBI:15378"/>
        <dbReference type="ChEBI" id="CHEBI:16042"/>
        <dbReference type="ChEBI" id="CHEBI:17792"/>
        <dbReference type="ChEBI" id="CHEBI:57925"/>
        <dbReference type="ChEBI" id="CHEBI:90779"/>
        <dbReference type="EC" id="2.5.1.18"/>
    </reaction>
</comment>
<dbReference type="SUPFAM" id="SSF47616">
    <property type="entry name" value="GST C-terminal domain-like"/>
    <property type="match status" value="1"/>
</dbReference>
<evidence type="ECO:0000259" key="5">
    <source>
        <dbReference type="PROSITE" id="PS50404"/>
    </source>
</evidence>
<dbReference type="RefSeq" id="WP_004581347.1">
    <property type="nucleotide sequence ID" value="NZ_AP028878.1"/>
</dbReference>
<reference evidence="7 8" key="1">
    <citation type="journal article" date="2013" name="Genome Announc.">
        <title>Genome Sequence of the Polycyclic Aromatic Hydrocarbon-Degrading Bacterium Strain Marinobacter nanhaiticus D15-8WT.</title>
        <authorList>
            <person name="Cui Z."/>
            <person name="Gao W."/>
            <person name="Li Q."/>
            <person name="Xu G."/>
            <person name="Zheng L."/>
        </authorList>
    </citation>
    <scope>NUCLEOTIDE SEQUENCE [LARGE SCALE GENOMIC DNA]</scope>
    <source>
        <strain evidence="7 8">D15-8W</strain>
    </source>
</reference>
<name>N6WPZ0_9GAMM</name>
<dbReference type="Gene3D" id="3.40.30.10">
    <property type="entry name" value="Glutaredoxin"/>
    <property type="match status" value="1"/>
</dbReference>
<dbReference type="InterPro" id="IPR004046">
    <property type="entry name" value="GST_C"/>
</dbReference>
<dbReference type="Gene3D" id="1.20.1050.10">
    <property type="match status" value="1"/>
</dbReference>
<dbReference type="SFLD" id="SFLDG01150">
    <property type="entry name" value="Main.1:_Beta-like"/>
    <property type="match status" value="1"/>
</dbReference>
<sequence length="224" mass="25690">MITVHHLNNSRSQRILWMLEELGVPYEIKRYQRDPKTMQAPESLKEVHPLGKAPVLTDGDMTIAESGAIIDYLAHTYGPETMLPERGTQQWIDYTYWLHYAEGSLMPPLLLRLVFEKVKTNPMPFFVKPVAKGIADRTNEAFIGPQIKTHMDFVEGHLAKNEWFLGDKFSAADIQMSFPLEASLARGIVGRNRPKIRNYVKRFQALPAYQRALERGGEYDFAKP</sequence>
<dbReference type="STRING" id="626887.J057_17030"/>
<feature type="domain" description="GST C-terminal" evidence="6">
    <location>
        <begin position="87"/>
        <end position="224"/>
    </location>
</feature>
<dbReference type="CDD" id="cd03189">
    <property type="entry name" value="GST_C_GTT1_like"/>
    <property type="match status" value="1"/>
</dbReference>
<dbReference type="SUPFAM" id="SSF52833">
    <property type="entry name" value="Thioredoxin-like"/>
    <property type="match status" value="1"/>
</dbReference>
<dbReference type="EMBL" id="APLQ01000014">
    <property type="protein sequence ID" value="ENO13122.1"/>
    <property type="molecule type" value="Genomic_DNA"/>
</dbReference>
<dbReference type="EC" id="2.5.1.18" evidence="1"/>
<dbReference type="GO" id="GO:0004601">
    <property type="term" value="F:peroxidase activity"/>
    <property type="evidence" value="ECO:0007669"/>
    <property type="project" value="UniProtKB-ARBA"/>
</dbReference>
<dbReference type="InterPro" id="IPR036282">
    <property type="entry name" value="Glutathione-S-Trfase_C_sf"/>
</dbReference>
<evidence type="ECO:0000313" key="7">
    <source>
        <dbReference type="EMBL" id="ENO13122.1"/>
    </source>
</evidence>
<evidence type="ECO:0000256" key="1">
    <source>
        <dbReference type="ARBA" id="ARBA00012452"/>
    </source>
</evidence>
<dbReference type="Proteomes" id="UP000013165">
    <property type="component" value="Unassembled WGS sequence"/>
</dbReference>
<dbReference type="eggNOG" id="COG0625">
    <property type="taxonomic scope" value="Bacteria"/>
</dbReference>
<evidence type="ECO:0000256" key="2">
    <source>
        <dbReference type="ARBA" id="ARBA00022679"/>
    </source>
</evidence>
<protein>
    <recommendedName>
        <fullName evidence="1">glutathione transferase</fullName>
        <ecNumber evidence="1">2.5.1.18</ecNumber>
    </recommendedName>
</protein>
<organism evidence="7 8">
    <name type="scientific">Marinobacter nanhaiticus D15-8W</name>
    <dbReference type="NCBI Taxonomy" id="626887"/>
    <lineage>
        <taxon>Bacteria</taxon>
        <taxon>Pseudomonadati</taxon>
        <taxon>Pseudomonadota</taxon>
        <taxon>Gammaproteobacteria</taxon>
        <taxon>Pseudomonadales</taxon>
        <taxon>Marinobacteraceae</taxon>
        <taxon>Marinobacter</taxon>
    </lineage>
</organism>
<dbReference type="SFLD" id="SFLDG00358">
    <property type="entry name" value="Main_(cytGST)"/>
    <property type="match status" value="1"/>
</dbReference>
<dbReference type="AlphaFoldDB" id="N6WPZ0"/>
<dbReference type="PROSITE" id="PS50404">
    <property type="entry name" value="GST_NTER"/>
    <property type="match status" value="1"/>
</dbReference>
<dbReference type="PANTHER" id="PTHR44051:SF9">
    <property type="entry name" value="GLUTATHIONE S-TRANSFERASE 1"/>
    <property type="match status" value="1"/>
</dbReference>
<dbReference type="InterPro" id="IPR040079">
    <property type="entry name" value="Glutathione_S-Trfase"/>
</dbReference>
<dbReference type="OrthoDB" id="9810080at2"/>
<dbReference type="HOGENOM" id="CLU_011226_15_5_6"/>
<evidence type="ECO:0000313" key="8">
    <source>
        <dbReference type="Proteomes" id="UP000013165"/>
    </source>
</evidence>
<gene>
    <name evidence="7" type="ORF">J057_17030</name>
</gene>
<proteinExistence type="inferred from homology"/>
<evidence type="ECO:0000256" key="3">
    <source>
        <dbReference type="ARBA" id="ARBA00047960"/>
    </source>
</evidence>
<dbReference type="Pfam" id="PF00043">
    <property type="entry name" value="GST_C"/>
    <property type="match status" value="1"/>
</dbReference>
<dbReference type="SFLD" id="SFLDS00019">
    <property type="entry name" value="Glutathione_Transferase_(cytos"/>
    <property type="match status" value="1"/>
</dbReference>
<evidence type="ECO:0000259" key="6">
    <source>
        <dbReference type="PROSITE" id="PS50405"/>
    </source>
</evidence>
<dbReference type="GO" id="GO:0004364">
    <property type="term" value="F:glutathione transferase activity"/>
    <property type="evidence" value="ECO:0007669"/>
    <property type="project" value="UniProtKB-EC"/>
</dbReference>
<dbReference type="GO" id="GO:0005737">
    <property type="term" value="C:cytoplasm"/>
    <property type="evidence" value="ECO:0007669"/>
    <property type="project" value="UniProtKB-ARBA"/>
</dbReference>
<keyword evidence="2 7" id="KW-0808">Transferase</keyword>
<dbReference type="Pfam" id="PF02798">
    <property type="entry name" value="GST_N"/>
    <property type="match status" value="1"/>
</dbReference>
<comment type="caution">
    <text evidence="7">The sequence shown here is derived from an EMBL/GenBank/DDBJ whole genome shotgun (WGS) entry which is preliminary data.</text>
</comment>
<dbReference type="PROSITE" id="PS50405">
    <property type="entry name" value="GST_CTER"/>
    <property type="match status" value="1"/>
</dbReference>
<dbReference type="PATRIC" id="fig|626887.3.peg.3403"/>
<feature type="domain" description="GST N-terminal" evidence="5">
    <location>
        <begin position="1"/>
        <end position="81"/>
    </location>
</feature>
<dbReference type="InterPro" id="IPR036249">
    <property type="entry name" value="Thioredoxin-like_sf"/>
</dbReference>
<dbReference type="CDD" id="cd03046">
    <property type="entry name" value="GST_N_GTT1_like"/>
    <property type="match status" value="1"/>
</dbReference>
<comment type="similarity">
    <text evidence="4">Belongs to the GST superfamily.</text>
</comment>
<evidence type="ECO:0000256" key="4">
    <source>
        <dbReference type="RuleBase" id="RU003494"/>
    </source>
</evidence>